<dbReference type="GO" id="GO:0016020">
    <property type="term" value="C:membrane"/>
    <property type="evidence" value="ECO:0007669"/>
    <property type="project" value="UniProtKB-SubCell"/>
</dbReference>
<evidence type="ECO:0000313" key="6">
    <source>
        <dbReference type="Proteomes" id="UP000525850"/>
    </source>
</evidence>
<proteinExistence type="predicted"/>
<evidence type="ECO:0000256" key="2">
    <source>
        <dbReference type="ARBA" id="ARBA00022692"/>
    </source>
</evidence>
<evidence type="ECO:0000313" key="5">
    <source>
        <dbReference type="EMBL" id="EAG2516583.1"/>
    </source>
</evidence>
<keyword evidence="4" id="KW-0472">Membrane</keyword>
<dbReference type="InterPro" id="IPR050368">
    <property type="entry name" value="ClC-type_chloride_channel"/>
</dbReference>
<dbReference type="PANTHER" id="PTHR43427">
    <property type="entry name" value="CHLORIDE CHANNEL PROTEIN CLC-E"/>
    <property type="match status" value="1"/>
</dbReference>
<dbReference type="GO" id="GO:0015108">
    <property type="term" value="F:chloride transmembrane transporter activity"/>
    <property type="evidence" value="ECO:0007669"/>
    <property type="project" value="InterPro"/>
</dbReference>
<dbReference type="RefSeq" id="WP_031644629.1">
    <property type="nucleotide sequence ID" value="NZ_JOJS01000009.1"/>
</dbReference>
<dbReference type="SUPFAM" id="SSF81340">
    <property type="entry name" value="Clc chloride channel"/>
    <property type="match status" value="1"/>
</dbReference>
<protein>
    <submittedName>
        <fullName evidence="5">Chloride channel protein</fullName>
    </submittedName>
</protein>
<evidence type="ECO:0000256" key="4">
    <source>
        <dbReference type="ARBA" id="ARBA00023136"/>
    </source>
</evidence>
<reference evidence="5 6" key="1">
    <citation type="submission" date="2018-06" db="EMBL/GenBank/DDBJ databases">
        <authorList>
            <consortium name="GenomeTrakr: Next Generation Sequencing Network for Food Pathogen Tracability"/>
        </authorList>
    </citation>
    <scope>NUCLEOTIDE SEQUENCE [LARGE SCALE GENOMIC DNA]</scope>
    <source>
        <strain evidence="5 6">FDA960927-006-004</strain>
    </source>
</reference>
<dbReference type="InterPro" id="IPR001807">
    <property type="entry name" value="ClC"/>
</dbReference>
<dbReference type="Proteomes" id="UP000525850">
    <property type="component" value="Unassembled WGS sequence"/>
</dbReference>
<dbReference type="CDD" id="cd00400">
    <property type="entry name" value="Voltage_gated_ClC"/>
    <property type="match status" value="1"/>
</dbReference>
<gene>
    <name evidence="5" type="ORF">B1N52_15745</name>
</gene>
<dbReference type="AlphaFoldDB" id="A0A3D7VL88"/>
<dbReference type="InterPro" id="IPR014743">
    <property type="entry name" value="Cl-channel_core"/>
</dbReference>
<comment type="subcellular location">
    <subcellularLocation>
        <location evidence="1">Membrane</location>
        <topology evidence="1">Multi-pass membrane protein</topology>
    </subcellularLocation>
</comment>
<dbReference type="PANTHER" id="PTHR43427:SF12">
    <property type="entry name" value="CHLORIDE TRANSPORTER"/>
    <property type="match status" value="1"/>
</dbReference>
<organism evidence="5 6">
    <name type="scientific">Listeria monocytogenes</name>
    <dbReference type="NCBI Taxonomy" id="1639"/>
    <lineage>
        <taxon>Bacteria</taxon>
        <taxon>Bacillati</taxon>
        <taxon>Bacillota</taxon>
        <taxon>Bacilli</taxon>
        <taxon>Bacillales</taxon>
        <taxon>Listeriaceae</taxon>
        <taxon>Listeria</taxon>
    </lineage>
</organism>
<dbReference type="Gene3D" id="1.10.3080.10">
    <property type="entry name" value="Clc chloride channel"/>
    <property type="match status" value="1"/>
</dbReference>
<sequence length="407" mass="44619">MKFSLTFTLYSLSLSFLIGIVAAFFLGIVNFLIHIVWVGVPSALHLGTFYPLVIGLIGGVLVGLFQSRIGPYPKTMHETIQEFQTTKRVHYEKQIWKNFVAAIIVLAFGASLGPEAALASILGGLISWLGDRLKLTMFKKEELLNLSLGALLATIFHAPFMGITTPLEEGFRQGQIQVKWKKTVLYILSTVAGLLGFAFVNQFFPKEKVFAIRLGAIHWEGQVIYLLLPALLLGMAFGYFFLATERFFDYLALKINQKILLALVAGLCIGLFGIISPYFLFSGEHALFSFTEQAGQLGVGAVLLIAIGKTLLTNLCFAFGWRGGKIFPALFASVAISFVLVNLFPYTPGLVVGIVTTASLTVILKQPVIIAALLLFLFPLQFFPAILVTAWLVHQFVSKLSQAKGNA</sequence>
<comment type="caution">
    <text evidence="5">The sequence shown here is derived from an EMBL/GenBank/DDBJ whole genome shotgun (WGS) entry which is preliminary data.</text>
</comment>
<evidence type="ECO:0000256" key="1">
    <source>
        <dbReference type="ARBA" id="ARBA00004141"/>
    </source>
</evidence>
<accession>A0A3D7VL88</accession>
<dbReference type="EMBL" id="AABBAW010000022">
    <property type="protein sequence ID" value="EAG2516583.1"/>
    <property type="molecule type" value="Genomic_DNA"/>
</dbReference>
<keyword evidence="3" id="KW-1133">Transmembrane helix</keyword>
<evidence type="ECO:0000256" key="3">
    <source>
        <dbReference type="ARBA" id="ARBA00022989"/>
    </source>
</evidence>
<dbReference type="Pfam" id="PF00654">
    <property type="entry name" value="Voltage_CLC"/>
    <property type="match status" value="1"/>
</dbReference>
<name>A0A3D7VL88_LISMN</name>
<keyword evidence="2" id="KW-0812">Transmembrane</keyword>